<sequence length="493" mass="54040">MSPEVERFKQTLRDHAARKGDGIALWGDQLKLDYASLYAEVIERQQRLRDEHIKVLALALDNGVEAMLWDLAALFEGLTCVALPPFFSPAQRSHCLEQSQAESVIAEPQQTAELQAGGYEKSGEFWRRTFSGSNRMPEGTAKLTFTSGTTGTPKGVCLSADSILRVARELDQASRSCHPQHHLALLPLAILLENIGCYAALYAGATLSLPSQKTLGIQGASGVDVPQLLACLAKRSPQSLILVPQLLLMLVSAAEQKAFDPQHLRFAAVGGARVCEDLLHRAQRAGVPAYEGYGLSECASVVCLNTPQACRPGSVGRPLPHVQVRLADDGEVLIKGSTLLGYLGEAPHADEWWPSGDLGEFDEEGFLYLKGRKKHQFVTSFGRNVNPEWVEAELTQRRHIAQAFVHGEALPGNHALLWPHRADCSDEQLAAAVAEANEALPDYARVQYWTRLEQPFTVTNGLLTANGRPRRDAIVERYRAQLTESVLFEEPAS</sequence>
<reference evidence="3 4" key="1">
    <citation type="submission" date="2020-04" db="EMBL/GenBank/DDBJ databases">
        <authorList>
            <person name="Yao Y."/>
            <person name="He Z."/>
        </authorList>
    </citation>
    <scope>NUCLEOTIDE SEQUENCE [LARGE SCALE GENOMIC DNA]</scope>
    <source>
        <strain evidence="3 4">CY-1</strain>
    </source>
</reference>
<dbReference type="InterPro" id="IPR000873">
    <property type="entry name" value="AMP-dep_synth/lig_dom"/>
</dbReference>
<evidence type="ECO:0000256" key="1">
    <source>
        <dbReference type="ARBA" id="ARBA00022598"/>
    </source>
</evidence>
<dbReference type="PROSITE" id="PS00455">
    <property type="entry name" value="AMP_BINDING"/>
    <property type="match status" value="1"/>
</dbReference>
<dbReference type="InterPro" id="IPR042099">
    <property type="entry name" value="ANL_N_sf"/>
</dbReference>
<name>A0AAE7DE96_9PSED</name>
<dbReference type="GO" id="GO:0016874">
    <property type="term" value="F:ligase activity"/>
    <property type="evidence" value="ECO:0007669"/>
    <property type="project" value="UniProtKB-KW"/>
</dbReference>
<gene>
    <name evidence="3" type="ORF">HGP31_13615</name>
</gene>
<dbReference type="AlphaFoldDB" id="A0AAE7DE96"/>
<dbReference type="EMBL" id="CP051487">
    <property type="protein sequence ID" value="QJC79304.1"/>
    <property type="molecule type" value="Genomic_DNA"/>
</dbReference>
<dbReference type="GeneID" id="72194626"/>
<accession>A0AAE7DE96</accession>
<dbReference type="Gene3D" id="3.40.50.12780">
    <property type="entry name" value="N-terminal domain of ligase-like"/>
    <property type="match status" value="1"/>
</dbReference>
<feature type="domain" description="AMP-dependent synthetase/ligase" evidence="2">
    <location>
        <begin position="13"/>
        <end position="335"/>
    </location>
</feature>
<dbReference type="Pfam" id="PF23562">
    <property type="entry name" value="AMP-binding_C_3"/>
    <property type="match status" value="1"/>
</dbReference>
<dbReference type="SUPFAM" id="SSF56801">
    <property type="entry name" value="Acetyl-CoA synthetase-like"/>
    <property type="match status" value="1"/>
</dbReference>
<keyword evidence="1 3" id="KW-0436">Ligase</keyword>
<dbReference type="RefSeq" id="WP_168757933.1">
    <property type="nucleotide sequence ID" value="NZ_CP051487.1"/>
</dbReference>
<organism evidence="3 4">
    <name type="scientific">Pseudomonas umsongensis</name>
    <dbReference type="NCBI Taxonomy" id="198618"/>
    <lineage>
        <taxon>Bacteria</taxon>
        <taxon>Pseudomonadati</taxon>
        <taxon>Pseudomonadota</taxon>
        <taxon>Gammaproteobacteria</taxon>
        <taxon>Pseudomonadales</taxon>
        <taxon>Pseudomonadaceae</taxon>
        <taxon>Pseudomonas</taxon>
    </lineage>
</organism>
<evidence type="ECO:0000313" key="4">
    <source>
        <dbReference type="Proteomes" id="UP000501367"/>
    </source>
</evidence>
<dbReference type="Pfam" id="PF00501">
    <property type="entry name" value="AMP-binding"/>
    <property type="match status" value="1"/>
</dbReference>
<protein>
    <submittedName>
        <fullName evidence="3">Long-chain fatty acid--CoA ligase</fullName>
    </submittedName>
</protein>
<dbReference type="Proteomes" id="UP000501367">
    <property type="component" value="Chromosome"/>
</dbReference>
<evidence type="ECO:0000259" key="2">
    <source>
        <dbReference type="Pfam" id="PF00501"/>
    </source>
</evidence>
<dbReference type="InterPro" id="IPR020845">
    <property type="entry name" value="AMP-binding_CS"/>
</dbReference>
<dbReference type="PANTHER" id="PTHR43767">
    <property type="entry name" value="LONG-CHAIN-FATTY-ACID--COA LIGASE"/>
    <property type="match status" value="1"/>
</dbReference>
<evidence type="ECO:0000313" key="3">
    <source>
        <dbReference type="EMBL" id="QJC79304.1"/>
    </source>
</evidence>
<dbReference type="InterPro" id="IPR050237">
    <property type="entry name" value="ATP-dep_AMP-bd_enzyme"/>
</dbReference>
<dbReference type="KEGG" id="pum:HGP31_13615"/>
<dbReference type="PANTHER" id="PTHR43767:SF8">
    <property type="entry name" value="LONG-CHAIN-FATTY-ACID--COA LIGASE"/>
    <property type="match status" value="1"/>
</dbReference>
<proteinExistence type="predicted"/>